<sequence>MSPRQLAWLEEQLGEWAADGLLDEQAVAAVRARYQVHRRVTLTGTVLTLGSLFVGVGLLWAVVANIEAMSHLVRLVLVLSLWLGLLATAELLAHRRARAGDLASPAVGALRLLAAAALGAVVFQGALAAEVATGTPGLLGLWALGALGYAYAVAALGPTVLGVVLGAGWLLWEVGERADDVLAVTTAIAAAALVTVAAGILHRYAGRRRAAWASLGLPWREVGAVLALAALFGAALPLAEDPPRPLPVLLWVALAAGVVLGALAAASGTGVDRYEVGLGAAALALTLVLALWRGRADIGTVEDLTPPDLARAVTAVVVYLLLASGYAVLGALRGSDRLTAVAAAALVLFTTTQAFAVFAPILPGGVLFVAVGGVLLVTGLLADRGRRRLRAARGSRDRRG</sequence>
<dbReference type="AlphaFoldDB" id="A0A7G9R2Y1"/>
<keyword evidence="4" id="KW-1185">Reference proteome</keyword>
<keyword evidence="1" id="KW-0812">Transmembrane</keyword>
<feature type="transmembrane region" description="Helical" evidence="1">
    <location>
        <begin position="141"/>
        <end position="169"/>
    </location>
</feature>
<feature type="transmembrane region" description="Helical" evidence="1">
    <location>
        <begin position="274"/>
        <end position="292"/>
    </location>
</feature>
<feature type="transmembrane region" description="Helical" evidence="1">
    <location>
        <begin position="181"/>
        <end position="201"/>
    </location>
</feature>
<dbReference type="Proteomes" id="UP000515976">
    <property type="component" value="Chromosome"/>
</dbReference>
<feature type="transmembrane region" description="Helical" evidence="1">
    <location>
        <begin position="312"/>
        <end position="332"/>
    </location>
</feature>
<reference evidence="3 4" key="1">
    <citation type="submission" date="2020-08" db="EMBL/GenBank/DDBJ databases">
        <title>Genome sequence of Phycicoccus endophyticus JCM 31784T.</title>
        <authorList>
            <person name="Hyun D.-W."/>
            <person name="Bae J.-W."/>
        </authorList>
    </citation>
    <scope>NUCLEOTIDE SEQUENCE [LARGE SCALE GENOMIC DNA]</scope>
    <source>
        <strain evidence="3 4">JCM 31784</strain>
    </source>
</reference>
<gene>
    <name evidence="3" type="ORF">H9L10_02430</name>
</gene>
<feature type="transmembrane region" description="Helical" evidence="1">
    <location>
        <begin position="245"/>
        <end position="267"/>
    </location>
</feature>
<name>A0A7G9R2Y1_9MICO</name>
<dbReference type="EMBL" id="CP060712">
    <property type="protein sequence ID" value="QNN49956.1"/>
    <property type="molecule type" value="Genomic_DNA"/>
</dbReference>
<dbReference type="KEGG" id="pei:H9L10_02430"/>
<organism evidence="3 4">
    <name type="scientific">Phycicoccus endophyticus</name>
    <dbReference type="NCBI Taxonomy" id="1690220"/>
    <lineage>
        <taxon>Bacteria</taxon>
        <taxon>Bacillati</taxon>
        <taxon>Actinomycetota</taxon>
        <taxon>Actinomycetes</taxon>
        <taxon>Micrococcales</taxon>
        <taxon>Intrasporangiaceae</taxon>
        <taxon>Phycicoccus</taxon>
    </lineage>
</organism>
<feature type="transmembrane region" description="Helical" evidence="1">
    <location>
        <begin position="222"/>
        <end position="239"/>
    </location>
</feature>
<keyword evidence="1" id="KW-1133">Transmembrane helix</keyword>
<protein>
    <submittedName>
        <fullName evidence="3">DUF2157 domain-containing protein</fullName>
    </submittedName>
</protein>
<dbReference type="RefSeq" id="WP_166103268.1">
    <property type="nucleotide sequence ID" value="NZ_BMMY01000002.1"/>
</dbReference>
<accession>A0A7G9R2Y1</accession>
<feature type="transmembrane region" description="Helical" evidence="1">
    <location>
        <begin position="75"/>
        <end position="94"/>
    </location>
</feature>
<feature type="transmembrane region" description="Helical" evidence="1">
    <location>
        <begin position="40"/>
        <end position="63"/>
    </location>
</feature>
<dbReference type="Pfam" id="PF09925">
    <property type="entry name" value="DUF2157"/>
    <property type="match status" value="1"/>
</dbReference>
<evidence type="ECO:0000313" key="3">
    <source>
        <dbReference type="EMBL" id="QNN49956.1"/>
    </source>
</evidence>
<evidence type="ECO:0000256" key="1">
    <source>
        <dbReference type="SAM" id="Phobius"/>
    </source>
</evidence>
<feature type="domain" description="DUF2157" evidence="2">
    <location>
        <begin position="15"/>
        <end position="153"/>
    </location>
</feature>
<evidence type="ECO:0000313" key="4">
    <source>
        <dbReference type="Proteomes" id="UP000515976"/>
    </source>
</evidence>
<feature type="transmembrane region" description="Helical" evidence="1">
    <location>
        <begin position="365"/>
        <end position="382"/>
    </location>
</feature>
<keyword evidence="1" id="KW-0472">Membrane</keyword>
<proteinExistence type="predicted"/>
<dbReference type="InterPro" id="IPR018677">
    <property type="entry name" value="DUF2157"/>
</dbReference>
<evidence type="ECO:0000259" key="2">
    <source>
        <dbReference type="Pfam" id="PF09925"/>
    </source>
</evidence>
<feature type="transmembrane region" description="Helical" evidence="1">
    <location>
        <begin position="339"/>
        <end position="359"/>
    </location>
</feature>
<feature type="transmembrane region" description="Helical" evidence="1">
    <location>
        <begin position="106"/>
        <end position="129"/>
    </location>
</feature>